<sequence length="330" mass="37300">MDAEAQVIIKGLETDLQNGIDHMDIDRSVHNPEFDTVKFKGTMANLGKILSADTTKLTLACKPPCKTTDMAAMVKGMQGTLRRITGFVDSIPLDAGKTYIEHIQKLVKYAFIEIISLCKSVAEAKDADKIDQILQSTGSVWEACKQFETHTAKDNREAVNRIWQTQTELIADAQEELKEFIDEQNEDSGDNDDDEDEDDGWGDIMSNGTKMTPVQLETCKKCQQAIKMTTMVFKKIQLRCIKVKPSSDDMEANAWLDKICKSGQLVSDRVDELASSFYEEDDDLKTYIESFVASALGLIDLVEAQVKEEEHIKWFQMCRKQYELLQIKTL</sequence>
<reference evidence="10" key="1">
    <citation type="submission" date="2020-12" db="EMBL/GenBank/DDBJ databases">
        <title>Metabolic potential, ecology and presence of endohyphal bacteria is reflected in genomic diversity of Mucoromycotina.</title>
        <authorList>
            <person name="Muszewska A."/>
            <person name="Okrasinska A."/>
            <person name="Steczkiewicz K."/>
            <person name="Drgas O."/>
            <person name="Orlowska M."/>
            <person name="Perlinska-Lenart U."/>
            <person name="Aleksandrzak-Piekarczyk T."/>
            <person name="Szatraj K."/>
            <person name="Zielenkiewicz U."/>
            <person name="Pilsyk S."/>
            <person name="Malc E."/>
            <person name="Mieczkowski P."/>
            <person name="Kruszewska J.S."/>
            <person name="Biernat P."/>
            <person name="Pawlowska J."/>
        </authorList>
    </citation>
    <scope>NUCLEOTIDE SEQUENCE</scope>
    <source>
        <strain evidence="10">WA0000067209</strain>
    </source>
</reference>
<gene>
    <name evidence="10" type="ORF">INT43_004131</name>
</gene>
<dbReference type="InterPro" id="IPR049318">
    <property type="entry name" value="GCIP_C"/>
</dbReference>
<dbReference type="AlphaFoldDB" id="A0A8H7U7H6"/>
<feature type="compositionally biased region" description="Acidic residues" evidence="7">
    <location>
        <begin position="182"/>
        <end position="201"/>
    </location>
</feature>
<evidence type="ECO:0000256" key="4">
    <source>
        <dbReference type="ARBA" id="ARBA00022490"/>
    </source>
</evidence>
<feature type="domain" description="Cyclin-D1-binding protein 1-like N-terminal" evidence="8">
    <location>
        <begin position="45"/>
        <end position="182"/>
    </location>
</feature>
<dbReference type="PANTHER" id="PTHR15492:SF1">
    <property type="entry name" value="CYCLIN-D1-BINDING PROTEIN 1"/>
    <property type="match status" value="1"/>
</dbReference>
<dbReference type="OrthoDB" id="41588at2759"/>
<evidence type="ECO:0000259" key="9">
    <source>
        <dbReference type="Pfam" id="PF20936"/>
    </source>
</evidence>
<protein>
    <submittedName>
        <fullName evidence="10">Uncharacterized protein</fullName>
    </submittedName>
</protein>
<keyword evidence="4" id="KW-0963">Cytoplasm</keyword>
<dbReference type="InterPro" id="IPR049317">
    <property type="entry name" value="GCIP-like_N"/>
</dbReference>
<comment type="subcellular location">
    <subcellularLocation>
        <location evidence="2">Cytoplasm</location>
    </subcellularLocation>
    <subcellularLocation>
        <location evidence="1">Nucleus</location>
    </subcellularLocation>
</comment>
<evidence type="ECO:0000256" key="6">
    <source>
        <dbReference type="ARBA" id="ARBA00023306"/>
    </source>
</evidence>
<evidence type="ECO:0000256" key="5">
    <source>
        <dbReference type="ARBA" id="ARBA00023242"/>
    </source>
</evidence>
<dbReference type="Pfam" id="PF20936">
    <property type="entry name" value="GCIP_C"/>
    <property type="match status" value="1"/>
</dbReference>
<keyword evidence="5" id="KW-0539">Nucleus</keyword>
<comment type="caution">
    <text evidence="10">The sequence shown here is derived from an EMBL/GenBank/DDBJ whole genome shotgun (WGS) entry which is preliminary data.</text>
</comment>
<dbReference type="Gene3D" id="1.20.1420.10">
    <property type="entry name" value="Talin, central domain"/>
    <property type="match status" value="1"/>
</dbReference>
<keyword evidence="6" id="KW-0131">Cell cycle</keyword>
<name>A0A8H7U7H6_MORIS</name>
<keyword evidence="11" id="KW-1185">Reference proteome</keyword>
<dbReference type="PANTHER" id="PTHR15492">
    <property type="entry name" value="CYCLIN D1-BINDING PROTEIN 1"/>
    <property type="match status" value="1"/>
</dbReference>
<dbReference type="Pfam" id="PF13324">
    <property type="entry name" value="GCIP_N"/>
    <property type="match status" value="1"/>
</dbReference>
<dbReference type="Proteomes" id="UP000654370">
    <property type="component" value="Unassembled WGS sequence"/>
</dbReference>
<feature type="domain" description="Cyclin-D1-binding protein 1-like C-terminal" evidence="9">
    <location>
        <begin position="192"/>
        <end position="284"/>
    </location>
</feature>
<evidence type="ECO:0000313" key="10">
    <source>
        <dbReference type="EMBL" id="KAG2174111.1"/>
    </source>
</evidence>
<organism evidence="10 11">
    <name type="scientific">Mortierella isabellina</name>
    <name type="common">Filamentous fungus</name>
    <name type="synonym">Umbelopsis isabellina</name>
    <dbReference type="NCBI Taxonomy" id="91625"/>
    <lineage>
        <taxon>Eukaryota</taxon>
        <taxon>Fungi</taxon>
        <taxon>Fungi incertae sedis</taxon>
        <taxon>Mucoromycota</taxon>
        <taxon>Mucoromycotina</taxon>
        <taxon>Umbelopsidomycetes</taxon>
        <taxon>Umbelopsidales</taxon>
        <taxon>Umbelopsidaceae</taxon>
        <taxon>Umbelopsis</taxon>
    </lineage>
</organism>
<dbReference type="EMBL" id="JAEPQZ010000013">
    <property type="protein sequence ID" value="KAG2174111.1"/>
    <property type="molecule type" value="Genomic_DNA"/>
</dbReference>
<evidence type="ECO:0000256" key="7">
    <source>
        <dbReference type="SAM" id="MobiDB-lite"/>
    </source>
</evidence>
<evidence type="ECO:0000256" key="1">
    <source>
        <dbReference type="ARBA" id="ARBA00004123"/>
    </source>
</evidence>
<dbReference type="GO" id="GO:0005737">
    <property type="term" value="C:cytoplasm"/>
    <property type="evidence" value="ECO:0007669"/>
    <property type="project" value="UniProtKB-SubCell"/>
</dbReference>
<accession>A0A8H7U7H6</accession>
<evidence type="ECO:0000256" key="2">
    <source>
        <dbReference type="ARBA" id="ARBA00004496"/>
    </source>
</evidence>
<proteinExistence type="inferred from homology"/>
<evidence type="ECO:0000256" key="3">
    <source>
        <dbReference type="ARBA" id="ARBA00008940"/>
    </source>
</evidence>
<dbReference type="InterPro" id="IPR026907">
    <property type="entry name" value="GCIP-like"/>
</dbReference>
<feature type="region of interest" description="Disordered" evidence="7">
    <location>
        <begin position="182"/>
        <end position="207"/>
    </location>
</feature>
<evidence type="ECO:0000259" key="8">
    <source>
        <dbReference type="Pfam" id="PF13324"/>
    </source>
</evidence>
<dbReference type="GO" id="GO:0005634">
    <property type="term" value="C:nucleus"/>
    <property type="evidence" value="ECO:0007669"/>
    <property type="project" value="UniProtKB-SubCell"/>
</dbReference>
<dbReference type="Gene3D" id="1.20.1410.10">
    <property type="entry name" value="I/LWEQ domain"/>
    <property type="match status" value="1"/>
</dbReference>
<comment type="similarity">
    <text evidence="3">Belongs to the CCNDBP1 family.</text>
</comment>
<evidence type="ECO:0000313" key="11">
    <source>
        <dbReference type="Proteomes" id="UP000654370"/>
    </source>
</evidence>